<dbReference type="OrthoDB" id="8195485at2759"/>
<dbReference type="Proteomes" id="UP000639338">
    <property type="component" value="Unassembled WGS sequence"/>
</dbReference>
<sequence>MDKCVICDEHVRINKNGKEDLVINLGQKAIASLTEKSVKLKDHKWRKWVKKTGLKVHKGCLQQYKNLNTVVPSRILQPVTLPGLSVNDDAYTYEDDDVFDFEKNCVLCGTEWDRETGHTVDRTYMSNKLLNMIKNLKGHDDLKKRTSEVLSLVDNKARYHQNCYESIFVLVPDENAKFQEKFDSVCKYLEDHKGETVTLSTLKKIMGDQYTESRLLQRKLKDKYGDDFHFWSERGKESLYFYKRNYLIDSCSDWMIDDSNLGQEQQCLILSTAANILRKKIMDKKYECDSYNAPANLGICSSYYDTTLFEASCVMNPPEFNTGDSQIQFVYDNTDHNTQTLSGKDTYHCMGGIAIYTPEQEVTCEGKIKKCKTMPTEEEIVSVNTITTSYLPASFRDGLSKIEYVDTDIFKYETPDPLPPSYCAFLWGHYYGVKNMPSWKGCKNSCGCRKAGLRCSQYCKKCKGEECGNDGKITNISLTEASNYSTVLEQAELEHESELEEENNNRLLNRPKYTDETHMRYASTLEDDISDDNNDLDFDRF</sequence>
<comment type="caution">
    <text evidence="1">The sequence shown here is derived from an EMBL/GenBank/DDBJ whole genome shotgun (WGS) entry which is preliminary data.</text>
</comment>
<evidence type="ECO:0000313" key="2">
    <source>
        <dbReference type="Proteomes" id="UP000639338"/>
    </source>
</evidence>
<dbReference type="EMBL" id="JACMRX010000002">
    <property type="protein sequence ID" value="KAF7995908.1"/>
    <property type="molecule type" value="Genomic_DNA"/>
</dbReference>
<proteinExistence type="predicted"/>
<evidence type="ECO:0000313" key="1">
    <source>
        <dbReference type="EMBL" id="KAF7995908.1"/>
    </source>
</evidence>
<gene>
    <name evidence="1" type="ORF">HCN44_007015</name>
</gene>
<name>A0A834XYG5_APHGI</name>
<organism evidence="1 2">
    <name type="scientific">Aphidius gifuensis</name>
    <name type="common">Parasitoid wasp</name>
    <dbReference type="NCBI Taxonomy" id="684658"/>
    <lineage>
        <taxon>Eukaryota</taxon>
        <taxon>Metazoa</taxon>
        <taxon>Ecdysozoa</taxon>
        <taxon>Arthropoda</taxon>
        <taxon>Hexapoda</taxon>
        <taxon>Insecta</taxon>
        <taxon>Pterygota</taxon>
        <taxon>Neoptera</taxon>
        <taxon>Endopterygota</taxon>
        <taxon>Hymenoptera</taxon>
        <taxon>Apocrita</taxon>
        <taxon>Ichneumonoidea</taxon>
        <taxon>Braconidae</taxon>
        <taxon>Aphidiinae</taxon>
        <taxon>Aphidius</taxon>
    </lineage>
</organism>
<keyword evidence="2" id="KW-1185">Reference proteome</keyword>
<dbReference type="AlphaFoldDB" id="A0A834XYG5"/>
<reference evidence="1 2" key="1">
    <citation type="submission" date="2020-08" db="EMBL/GenBank/DDBJ databases">
        <title>Aphidius gifuensis genome sequencing and assembly.</title>
        <authorList>
            <person name="Du Z."/>
        </authorList>
    </citation>
    <scope>NUCLEOTIDE SEQUENCE [LARGE SCALE GENOMIC DNA]</scope>
    <source>
        <strain evidence="1">YNYX2018</strain>
        <tissue evidence="1">Adults</tissue>
    </source>
</reference>
<accession>A0A834XYG5</accession>
<protein>
    <submittedName>
        <fullName evidence="1">Uncharacterized protein</fullName>
    </submittedName>
</protein>